<reference evidence="1 2" key="1">
    <citation type="submission" date="2019-03" db="EMBL/GenBank/DDBJ databases">
        <title>Single cell metagenomics reveals metabolic interactions within the superorganism composed of flagellate Streblomastix strix and complex community of Bacteroidetes bacteria on its surface.</title>
        <authorList>
            <person name="Treitli S.C."/>
            <person name="Kolisko M."/>
            <person name="Husnik F."/>
            <person name="Keeling P."/>
            <person name="Hampl V."/>
        </authorList>
    </citation>
    <scope>NUCLEOTIDE SEQUENCE [LARGE SCALE GENOMIC DNA]</scope>
    <source>
        <strain evidence="1">ST1C</strain>
    </source>
</reference>
<proteinExistence type="predicted"/>
<organism evidence="1 2">
    <name type="scientific">Streblomastix strix</name>
    <dbReference type="NCBI Taxonomy" id="222440"/>
    <lineage>
        <taxon>Eukaryota</taxon>
        <taxon>Metamonada</taxon>
        <taxon>Preaxostyla</taxon>
        <taxon>Oxymonadida</taxon>
        <taxon>Streblomastigidae</taxon>
        <taxon>Streblomastix</taxon>
    </lineage>
</organism>
<feature type="non-terminal residue" evidence="1">
    <location>
        <position position="1"/>
    </location>
</feature>
<evidence type="ECO:0000313" key="1">
    <source>
        <dbReference type="EMBL" id="KAA6366066.1"/>
    </source>
</evidence>
<protein>
    <submittedName>
        <fullName evidence="1">Uncharacterized protein</fullName>
    </submittedName>
</protein>
<accession>A0A5J4U5F7</accession>
<name>A0A5J4U5F7_9EUKA</name>
<sequence length="359" mass="40033">ETYAKIEVYNKTEVDGFLDDKADFGNSYKKTQGDELLNTKADKTEIIDAYNKTETDELLNTKADKTEIIDAYNKTETDQKFDLKAEKTDLDNFVDLQSQYTISGQKQFSIITVASVAKQDKTDESILLAGGGDILVCTLVNQAELQEVRDIAQGKSKGYEFATTDEMNTWMEDQKMSQNQLLAIIYIQLINMSNVATTIGAATGNGNAITDISIYGNTITPANNELFVMTSYDQNIGRQKIFTTTIQSVGIAVQNYDNISVVCAGSRVKSISEIVSTVDLTDYYNKAKTDELLGDKANVGDIDNYYDKHDVDERINDPNQLTNDDNELIRAFEDQTPTRATISNLVWKTGEELYQTNQG</sequence>
<dbReference type="EMBL" id="SNRW01019772">
    <property type="protein sequence ID" value="KAA6366066.1"/>
    <property type="molecule type" value="Genomic_DNA"/>
</dbReference>
<dbReference type="Proteomes" id="UP000324800">
    <property type="component" value="Unassembled WGS sequence"/>
</dbReference>
<dbReference type="AlphaFoldDB" id="A0A5J4U5F7"/>
<gene>
    <name evidence="1" type="ORF">EZS28_038406</name>
</gene>
<comment type="caution">
    <text evidence="1">The sequence shown here is derived from an EMBL/GenBank/DDBJ whole genome shotgun (WGS) entry which is preliminary data.</text>
</comment>
<evidence type="ECO:0000313" key="2">
    <source>
        <dbReference type="Proteomes" id="UP000324800"/>
    </source>
</evidence>